<dbReference type="GO" id="GO:0005524">
    <property type="term" value="F:ATP binding"/>
    <property type="evidence" value="ECO:0007669"/>
    <property type="project" value="UniProtKB-UniRule"/>
</dbReference>
<comment type="pathway">
    <text evidence="3 15">Cofactor biosynthesis; FMN biosynthesis; FMN from riboflavin (ATP route): step 1/1.</text>
</comment>
<comment type="function">
    <text evidence="1">Catalyzes the phosphorylation of riboflavin to FMN followed by the adenylation of FMN to FAD.</text>
</comment>
<dbReference type="GO" id="GO:0008531">
    <property type="term" value="F:riboflavin kinase activity"/>
    <property type="evidence" value="ECO:0007669"/>
    <property type="project" value="UniProtKB-UniRule"/>
</dbReference>
<comment type="caution">
    <text evidence="17">The sequence shown here is derived from an EMBL/GenBank/DDBJ whole genome shotgun (WGS) entry which is preliminary data.</text>
</comment>
<keyword evidence="6 15" id="KW-0808">Transferase</keyword>
<organism evidence="17 18">
    <name type="scientific">Brevundimonas lenta</name>
    <dbReference type="NCBI Taxonomy" id="424796"/>
    <lineage>
        <taxon>Bacteria</taxon>
        <taxon>Pseudomonadati</taxon>
        <taxon>Pseudomonadota</taxon>
        <taxon>Alphaproteobacteria</taxon>
        <taxon>Caulobacterales</taxon>
        <taxon>Caulobacteraceae</taxon>
        <taxon>Brevundimonas</taxon>
    </lineage>
</organism>
<keyword evidence="4 15" id="KW-0285">Flavoprotein</keyword>
<dbReference type="InterPro" id="IPR014729">
    <property type="entry name" value="Rossmann-like_a/b/a_fold"/>
</dbReference>
<dbReference type="Pfam" id="PF01687">
    <property type="entry name" value="Flavokinase"/>
    <property type="match status" value="1"/>
</dbReference>
<keyword evidence="11 15" id="KW-0067">ATP-binding</keyword>
<dbReference type="NCBIfam" id="NF004160">
    <property type="entry name" value="PRK05627.1-3"/>
    <property type="match status" value="1"/>
</dbReference>
<dbReference type="EC" id="2.7.1.26" evidence="15"/>
<evidence type="ECO:0000256" key="1">
    <source>
        <dbReference type="ARBA" id="ARBA00002121"/>
    </source>
</evidence>
<dbReference type="InterPro" id="IPR015864">
    <property type="entry name" value="FAD_synthase"/>
</dbReference>
<keyword evidence="7 15" id="KW-0548">Nucleotidyltransferase</keyword>
<evidence type="ECO:0000256" key="4">
    <source>
        <dbReference type="ARBA" id="ARBA00022630"/>
    </source>
</evidence>
<dbReference type="EMBL" id="JACIDM010000002">
    <property type="protein sequence ID" value="MBB4083760.1"/>
    <property type="molecule type" value="Genomic_DNA"/>
</dbReference>
<dbReference type="AlphaFoldDB" id="A0A7W6NPT8"/>
<proteinExistence type="inferred from homology"/>
<evidence type="ECO:0000259" key="16">
    <source>
        <dbReference type="SMART" id="SM00904"/>
    </source>
</evidence>
<evidence type="ECO:0000256" key="3">
    <source>
        <dbReference type="ARBA" id="ARBA00005201"/>
    </source>
</evidence>
<keyword evidence="10 15" id="KW-0274">FAD</keyword>
<evidence type="ECO:0000256" key="7">
    <source>
        <dbReference type="ARBA" id="ARBA00022695"/>
    </source>
</evidence>
<evidence type="ECO:0000256" key="11">
    <source>
        <dbReference type="ARBA" id="ARBA00022840"/>
    </source>
</evidence>
<evidence type="ECO:0000256" key="12">
    <source>
        <dbReference type="ARBA" id="ARBA00023268"/>
    </source>
</evidence>
<dbReference type="SUPFAM" id="SSF82114">
    <property type="entry name" value="Riboflavin kinase-like"/>
    <property type="match status" value="1"/>
</dbReference>
<dbReference type="PIRSF" id="PIRSF004491">
    <property type="entry name" value="FAD_Synth"/>
    <property type="match status" value="1"/>
</dbReference>
<dbReference type="FunFam" id="3.40.50.620:FF:000021">
    <property type="entry name" value="Riboflavin biosynthesis protein"/>
    <property type="match status" value="1"/>
</dbReference>
<dbReference type="GO" id="GO:0003919">
    <property type="term" value="F:FMN adenylyltransferase activity"/>
    <property type="evidence" value="ECO:0007669"/>
    <property type="project" value="UniProtKB-UniRule"/>
</dbReference>
<evidence type="ECO:0000313" key="17">
    <source>
        <dbReference type="EMBL" id="MBB4083760.1"/>
    </source>
</evidence>
<keyword evidence="5 15" id="KW-0288">FMN</keyword>
<feature type="domain" description="Riboflavin kinase" evidence="16">
    <location>
        <begin position="185"/>
        <end position="309"/>
    </location>
</feature>
<dbReference type="InterPro" id="IPR002606">
    <property type="entry name" value="Riboflavin_kinase_bac"/>
</dbReference>
<dbReference type="SMART" id="SM00904">
    <property type="entry name" value="Flavokinase"/>
    <property type="match status" value="1"/>
</dbReference>
<comment type="catalytic activity">
    <reaction evidence="14 15">
        <text>FMN + ATP + H(+) = FAD + diphosphate</text>
        <dbReference type="Rhea" id="RHEA:17237"/>
        <dbReference type="ChEBI" id="CHEBI:15378"/>
        <dbReference type="ChEBI" id="CHEBI:30616"/>
        <dbReference type="ChEBI" id="CHEBI:33019"/>
        <dbReference type="ChEBI" id="CHEBI:57692"/>
        <dbReference type="ChEBI" id="CHEBI:58210"/>
        <dbReference type="EC" id="2.7.7.2"/>
    </reaction>
</comment>
<dbReference type="UniPathway" id="UPA00277">
    <property type="reaction ID" value="UER00407"/>
</dbReference>
<dbReference type="NCBIfam" id="TIGR00083">
    <property type="entry name" value="ribF"/>
    <property type="match status" value="1"/>
</dbReference>
<evidence type="ECO:0000313" key="18">
    <source>
        <dbReference type="Proteomes" id="UP000529946"/>
    </source>
</evidence>
<dbReference type="Gene3D" id="2.40.30.30">
    <property type="entry name" value="Riboflavin kinase-like"/>
    <property type="match status" value="1"/>
</dbReference>
<dbReference type="UniPathway" id="UPA00276">
    <property type="reaction ID" value="UER00406"/>
</dbReference>
<dbReference type="SUPFAM" id="SSF52374">
    <property type="entry name" value="Nucleotidylyl transferase"/>
    <property type="match status" value="1"/>
</dbReference>
<evidence type="ECO:0000256" key="10">
    <source>
        <dbReference type="ARBA" id="ARBA00022827"/>
    </source>
</evidence>
<dbReference type="Pfam" id="PF06574">
    <property type="entry name" value="FAD_syn"/>
    <property type="match status" value="1"/>
</dbReference>
<protein>
    <recommendedName>
        <fullName evidence="15">Riboflavin biosynthesis protein</fullName>
    </recommendedName>
    <domain>
        <recommendedName>
            <fullName evidence="15">Riboflavin kinase</fullName>
            <ecNumber evidence="15">2.7.1.26</ecNumber>
        </recommendedName>
        <alternativeName>
            <fullName evidence="15">Flavokinase</fullName>
        </alternativeName>
    </domain>
    <domain>
        <recommendedName>
            <fullName evidence="15">FMN adenylyltransferase</fullName>
            <ecNumber evidence="15">2.7.7.2</ecNumber>
        </recommendedName>
        <alternativeName>
            <fullName evidence="15">FAD pyrophosphorylase</fullName>
        </alternativeName>
        <alternativeName>
            <fullName evidence="15">FAD synthase</fullName>
        </alternativeName>
    </domain>
</protein>
<gene>
    <name evidence="17" type="ORF">GGR12_002626</name>
</gene>
<dbReference type="EC" id="2.7.7.2" evidence="15"/>
<dbReference type="InterPro" id="IPR023465">
    <property type="entry name" value="Riboflavin_kinase_dom_sf"/>
</dbReference>
<dbReference type="PANTHER" id="PTHR22749">
    <property type="entry name" value="RIBOFLAVIN KINASE/FMN ADENYLYLTRANSFERASE"/>
    <property type="match status" value="1"/>
</dbReference>
<dbReference type="GO" id="GO:0009398">
    <property type="term" value="P:FMN biosynthetic process"/>
    <property type="evidence" value="ECO:0007669"/>
    <property type="project" value="UniProtKB-UniRule"/>
</dbReference>
<dbReference type="Gene3D" id="3.40.50.620">
    <property type="entry name" value="HUPs"/>
    <property type="match status" value="1"/>
</dbReference>
<reference evidence="17 18" key="1">
    <citation type="submission" date="2020-08" db="EMBL/GenBank/DDBJ databases">
        <title>Genomic Encyclopedia of Type Strains, Phase IV (KMG-IV): sequencing the most valuable type-strain genomes for metagenomic binning, comparative biology and taxonomic classification.</title>
        <authorList>
            <person name="Goeker M."/>
        </authorList>
    </citation>
    <scope>NUCLEOTIDE SEQUENCE [LARGE SCALE GENOMIC DNA]</scope>
    <source>
        <strain evidence="17 18">DSM 23960</strain>
    </source>
</reference>
<dbReference type="CDD" id="cd02064">
    <property type="entry name" value="FAD_synthetase_N"/>
    <property type="match status" value="1"/>
</dbReference>
<accession>A0A7W6NPT8</accession>
<keyword evidence="18" id="KW-1185">Reference proteome</keyword>
<keyword evidence="12" id="KW-0511">Multifunctional enzyme</keyword>
<dbReference type="InterPro" id="IPR015865">
    <property type="entry name" value="Riboflavin_kinase_bac/euk"/>
</dbReference>
<evidence type="ECO:0000256" key="13">
    <source>
        <dbReference type="ARBA" id="ARBA00047880"/>
    </source>
</evidence>
<dbReference type="PANTHER" id="PTHR22749:SF6">
    <property type="entry name" value="RIBOFLAVIN KINASE"/>
    <property type="match status" value="1"/>
</dbReference>
<evidence type="ECO:0000256" key="6">
    <source>
        <dbReference type="ARBA" id="ARBA00022679"/>
    </source>
</evidence>
<evidence type="ECO:0000256" key="8">
    <source>
        <dbReference type="ARBA" id="ARBA00022741"/>
    </source>
</evidence>
<comment type="similarity">
    <text evidence="15">Belongs to the ribF family.</text>
</comment>
<dbReference type="Proteomes" id="UP000529946">
    <property type="component" value="Unassembled WGS sequence"/>
</dbReference>
<dbReference type="GO" id="GO:0009231">
    <property type="term" value="P:riboflavin biosynthetic process"/>
    <property type="evidence" value="ECO:0007669"/>
    <property type="project" value="InterPro"/>
</dbReference>
<comment type="catalytic activity">
    <reaction evidence="13 15">
        <text>riboflavin + ATP = FMN + ADP + H(+)</text>
        <dbReference type="Rhea" id="RHEA:14357"/>
        <dbReference type="ChEBI" id="CHEBI:15378"/>
        <dbReference type="ChEBI" id="CHEBI:30616"/>
        <dbReference type="ChEBI" id="CHEBI:57986"/>
        <dbReference type="ChEBI" id="CHEBI:58210"/>
        <dbReference type="ChEBI" id="CHEBI:456216"/>
        <dbReference type="EC" id="2.7.1.26"/>
    </reaction>
</comment>
<evidence type="ECO:0000256" key="2">
    <source>
        <dbReference type="ARBA" id="ARBA00004726"/>
    </source>
</evidence>
<dbReference type="InterPro" id="IPR023468">
    <property type="entry name" value="Riboflavin_kinase"/>
</dbReference>
<name>A0A7W6NPT8_9CAUL</name>
<dbReference type="GO" id="GO:0006747">
    <property type="term" value="P:FAD biosynthetic process"/>
    <property type="evidence" value="ECO:0007669"/>
    <property type="project" value="UniProtKB-UniRule"/>
</dbReference>
<dbReference type="RefSeq" id="WP_183204826.1">
    <property type="nucleotide sequence ID" value="NZ_BAAAER010000007.1"/>
</dbReference>
<keyword evidence="8 15" id="KW-0547">Nucleotide-binding</keyword>
<sequence length="323" mass="34729">MVEIVRDWRDLPEALKGAAVAIGAFDGVHRGHQAVIADARAAAERLGVPLAVVSFDPHPRRWFQRDAAPFRLMTADQMATALAPLGVDRLYLLPFGADMAAMTDEGFARDVLAEGLGIKHAAVGFDFTFGKGRTGSPEALRRYGETLGFTVSVADRVDDPDGLKLSSSAVREALHAGDMARAAAILGRPFAIAGEVVHGDKRGRTIGVPTANVAMGDYMRPAYGVYAVRVRLPDGRTFDGVANLGVRPMFRTDEPLLEVWLFDFSGDLYGQTIETELVAFLRGELKFDGLDALKVQIDADADAARATLRQWRAAAAAARPVAP</sequence>
<evidence type="ECO:0000256" key="9">
    <source>
        <dbReference type="ARBA" id="ARBA00022777"/>
    </source>
</evidence>
<keyword evidence="9 15" id="KW-0418">Kinase</keyword>
<evidence type="ECO:0000256" key="5">
    <source>
        <dbReference type="ARBA" id="ARBA00022643"/>
    </source>
</evidence>
<dbReference type="NCBIfam" id="NF004159">
    <property type="entry name" value="PRK05627.1-2"/>
    <property type="match status" value="1"/>
</dbReference>
<evidence type="ECO:0000256" key="14">
    <source>
        <dbReference type="ARBA" id="ARBA00049494"/>
    </source>
</evidence>
<evidence type="ECO:0000256" key="15">
    <source>
        <dbReference type="PIRNR" id="PIRNR004491"/>
    </source>
</evidence>
<comment type="pathway">
    <text evidence="2 15">Cofactor biosynthesis; FAD biosynthesis; FAD from FMN: step 1/1.</text>
</comment>